<dbReference type="RefSeq" id="WP_190183079.1">
    <property type="nucleotide sequence ID" value="NZ_BMVP01000002.1"/>
</dbReference>
<evidence type="ECO:0000313" key="2">
    <source>
        <dbReference type="EMBL" id="GHB45205.1"/>
    </source>
</evidence>
<accession>A0ABQ3EPR9</accession>
<feature type="compositionally biased region" description="Low complexity" evidence="1">
    <location>
        <begin position="158"/>
        <end position="173"/>
    </location>
</feature>
<protein>
    <recommendedName>
        <fullName evidence="4">Serine/arginine repetitive matrix protein 2</fullName>
    </recommendedName>
</protein>
<gene>
    <name evidence="2" type="ORF">GCM10010347_13370</name>
</gene>
<feature type="compositionally biased region" description="Pro residues" evidence="1">
    <location>
        <begin position="33"/>
        <end position="43"/>
    </location>
</feature>
<feature type="region of interest" description="Disordered" evidence="1">
    <location>
        <begin position="1"/>
        <end position="103"/>
    </location>
</feature>
<feature type="region of interest" description="Disordered" evidence="1">
    <location>
        <begin position="129"/>
        <end position="185"/>
    </location>
</feature>
<dbReference type="EMBL" id="BMVP01000002">
    <property type="protein sequence ID" value="GHB45205.1"/>
    <property type="molecule type" value="Genomic_DNA"/>
</dbReference>
<evidence type="ECO:0000313" key="3">
    <source>
        <dbReference type="Proteomes" id="UP000642673"/>
    </source>
</evidence>
<evidence type="ECO:0008006" key="4">
    <source>
        <dbReference type="Google" id="ProtNLM"/>
    </source>
</evidence>
<reference evidence="3" key="1">
    <citation type="journal article" date="2019" name="Int. J. Syst. Evol. Microbiol.">
        <title>The Global Catalogue of Microorganisms (GCM) 10K type strain sequencing project: providing services to taxonomists for standard genome sequencing and annotation.</title>
        <authorList>
            <consortium name="The Broad Institute Genomics Platform"/>
            <consortium name="The Broad Institute Genome Sequencing Center for Infectious Disease"/>
            <person name="Wu L."/>
            <person name="Ma J."/>
        </authorList>
    </citation>
    <scope>NUCLEOTIDE SEQUENCE [LARGE SCALE GENOMIC DNA]</scope>
    <source>
        <strain evidence="3">JCM 4738</strain>
    </source>
</reference>
<keyword evidence="3" id="KW-1185">Reference proteome</keyword>
<comment type="caution">
    <text evidence="2">The sequence shown here is derived from an EMBL/GenBank/DDBJ whole genome shotgun (WGS) entry which is preliminary data.</text>
</comment>
<sequence>MAPQPQGAPRWDARTQRWVWDAPADTPAAGPSAAPPPQAPPAYDPLAPAAPQAYDGSRPPVYEGGLPPVPPPYDPHLLPGPPPPPPVPPGPPRPEGPGGRWLTPTTAGIAVAALAIGAAAVWFVERGSGQPAPHAGASASSAPVDGGASGSQPPPGPSSGSPAGSPSASTGPSTDGAHESVRDPKGFTIAVPVGWVREDAESGVFYRSPDRTSLLQIFRVSEAELTPLAAVQGASADLRARTSGYEEIRVGRVPGSGDAAELVYEYDSVESHGRRRGVERVSRTQDGAKWAVLTAGPAADWTVTLRHHTAALEAFRPG</sequence>
<proteinExistence type="predicted"/>
<evidence type="ECO:0000256" key="1">
    <source>
        <dbReference type="SAM" id="MobiDB-lite"/>
    </source>
</evidence>
<dbReference type="Proteomes" id="UP000642673">
    <property type="component" value="Unassembled WGS sequence"/>
</dbReference>
<feature type="compositionally biased region" description="Low complexity" evidence="1">
    <location>
        <begin position="21"/>
        <end position="32"/>
    </location>
</feature>
<feature type="compositionally biased region" description="Basic and acidic residues" evidence="1">
    <location>
        <begin position="176"/>
        <end position="185"/>
    </location>
</feature>
<organism evidence="2 3">
    <name type="scientific">Streptomyces cirratus</name>
    <dbReference type="NCBI Taxonomy" id="68187"/>
    <lineage>
        <taxon>Bacteria</taxon>
        <taxon>Bacillati</taxon>
        <taxon>Actinomycetota</taxon>
        <taxon>Actinomycetes</taxon>
        <taxon>Kitasatosporales</taxon>
        <taxon>Streptomycetaceae</taxon>
        <taxon>Streptomyces</taxon>
    </lineage>
</organism>
<name>A0ABQ3EPR9_9ACTN</name>
<feature type="compositionally biased region" description="Low complexity" evidence="1">
    <location>
        <begin position="129"/>
        <end position="143"/>
    </location>
</feature>
<feature type="compositionally biased region" description="Pro residues" evidence="1">
    <location>
        <begin position="67"/>
        <end position="95"/>
    </location>
</feature>